<gene>
    <name evidence="6" type="ordered locus">DR_1514</name>
</gene>
<dbReference type="InterPro" id="IPR005144">
    <property type="entry name" value="ATP-cone_dom"/>
</dbReference>
<dbReference type="InParanoid" id="Q9RU78"/>
<dbReference type="Pfam" id="PF03477">
    <property type="entry name" value="ATP-cone"/>
    <property type="match status" value="1"/>
</dbReference>
<evidence type="ECO:0000259" key="5">
    <source>
        <dbReference type="PROSITE" id="PS51161"/>
    </source>
</evidence>
<feature type="region of interest" description="Disordered" evidence="4">
    <location>
        <begin position="1"/>
        <end position="24"/>
    </location>
</feature>
<proteinExistence type="predicted"/>
<dbReference type="Proteomes" id="UP000002524">
    <property type="component" value="Chromosome 1"/>
</dbReference>
<dbReference type="PANTHER" id="PTHR33477">
    <property type="entry name" value="P-LOOP NTPASE DOMAIN-CONTAINING PROTEIN LPA1 HOMOLOG 1"/>
    <property type="match status" value="1"/>
</dbReference>
<evidence type="ECO:0000313" key="7">
    <source>
        <dbReference type="Proteomes" id="UP000002524"/>
    </source>
</evidence>
<accession>Q9RU78</accession>
<evidence type="ECO:0000313" key="6">
    <source>
        <dbReference type="EMBL" id="AAF11081.1"/>
    </source>
</evidence>
<dbReference type="PATRIC" id="fig|243230.17.peg.1717"/>
<dbReference type="OrthoDB" id="58297at2"/>
<dbReference type="EnsemblBacteria" id="AAF11081">
    <property type="protein sequence ID" value="AAF11081"/>
    <property type="gene ID" value="DR_1514"/>
</dbReference>
<keyword evidence="6" id="KW-0808">Transferase</keyword>
<evidence type="ECO:0000256" key="2">
    <source>
        <dbReference type="ARBA" id="ARBA00022840"/>
    </source>
</evidence>
<reference evidence="6 7" key="1">
    <citation type="journal article" date="1999" name="Science">
        <title>Genome sequence of the radioresistant bacterium Deinococcus radiodurans R1.</title>
        <authorList>
            <person name="White O."/>
            <person name="Eisen J.A."/>
            <person name="Heidelberg J.F."/>
            <person name="Hickey E.K."/>
            <person name="Peterson J.D."/>
            <person name="Dodson R.J."/>
            <person name="Haft D.H."/>
            <person name="Gwinn M.L."/>
            <person name="Nelson W.C."/>
            <person name="Richardson D.L."/>
            <person name="Moffat K.S."/>
            <person name="Qin H."/>
            <person name="Jiang L."/>
            <person name="Pamphile W."/>
            <person name="Crosby M."/>
            <person name="Shen M."/>
            <person name="Vamathevan J.J."/>
            <person name="Lam P."/>
            <person name="McDonald L."/>
            <person name="Utterback T."/>
            <person name="Zalewski C."/>
            <person name="Makarova K.S."/>
            <person name="Aravind L."/>
            <person name="Daly M.J."/>
            <person name="Minton K.W."/>
            <person name="Fleischmann R.D."/>
            <person name="Ketchum K.A."/>
            <person name="Nelson K.E."/>
            <person name="Salzberg S."/>
            <person name="Smith H.O."/>
            <person name="Venter J.C."/>
            <person name="Fraser C.M."/>
        </authorList>
    </citation>
    <scope>NUCLEOTIDE SEQUENCE [LARGE SCALE GENOMIC DNA]</scope>
    <source>
        <strain evidence="7">ATCC 13939 / DSM 20539 / JCM 16871 / LMG 4051 / NBRC 15346 / NCIMB 9279 / R1 / VKM B-1422</strain>
    </source>
</reference>
<evidence type="ECO:0000256" key="4">
    <source>
        <dbReference type="SAM" id="MobiDB-lite"/>
    </source>
</evidence>
<dbReference type="InterPro" id="IPR027417">
    <property type="entry name" value="P-loop_NTPase"/>
</dbReference>
<keyword evidence="6" id="KW-0418">Kinase</keyword>
<dbReference type="PANTHER" id="PTHR33477:SF3">
    <property type="entry name" value="P-LOOP NTPASE DOMAIN-CONTAINING PROTEIN LPA1 HOMOLOG 1"/>
    <property type="match status" value="1"/>
</dbReference>
<protein>
    <submittedName>
        <fullName evidence="6">2-phosphoglycerate kinase, putative</fullName>
    </submittedName>
</protein>
<feature type="compositionally biased region" description="Basic residues" evidence="4">
    <location>
        <begin position="1"/>
        <end position="10"/>
    </location>
</feature>
<dbReference type="GO" id="GO:0005524">
    <property type="term" value="F:ATP binding"/>
    <property type="evidence" value="ECO:0007669"/>
    <property type="project" value="UniProtKB-UniRule"/>
</dbReference>
<dbReference type="eggNOG" id="COG2074">
    <property type="taxonomic scope" value="Bacteria"/>
</dbReference>
<keyword evidence="2 3" id="KW-0067">ATP-binding</keyword>
<dbReference type="Gene3D" id="3.40.50.300">
    <property type="entry name" value="P-loop containing nucleotide triphosphate hydrolases"/>
    <property type="match status" value="1"/>
</dbReference>
<name>Q9RU78_DEIRA</name>
<dbReference type="KEGG" id="dra:DR_1514"/>
<feature type="domain" description="ATP-cone" evidence="5">
    <location>
        <begin position="221"/>
        <end position="308"/>
    </location>
</feature>
<dbReference type="AlphaFoldDB" id="Q9RU78"/>
<dbReference type="SUPFAM" id="SSF52540">
    <property type="entry name" value="P-loop containing nucleoside triphosphate hydrolases"/>
    <property type="match status" value="1"/>
</dbReference>
<organism evidence="6 7">
    <name type="scientific">Deinococcus radiodurans (strain ATCC 13939 / DSM 20539 / JCM 16871 / CCUG 27074 / LMG 4051 / NBRC 15346 / NCIMB 9279 / VKM B-1422 / R1)</name>
    <dbReference type="NCBI Taxonomy" id="243230"/>
    <lineage>
        <taxon>Bacteria</taxon>
        <taxon>Thermotogati</taxon>
        <taxon>Deinococcota</taxon>
        <taxon>Deinococci</taxon>
        <taxon>Deinococcales</taxon>
        <taxon>Deinococcaceae</taxon>
        <taxon>Deinococcus</taxon>
    </lineage>
</organism>
<evidence type="ECO:0000256" key="1">
    <source>
        <dbReference type="ARBA" id="ARBA00022741"/>
    </source>
</evidence>
<dbReference type="GO" id="GO:0016301">
    <property type="term" value="F:kinase activity"/>
    <property type="evidence" value="ECO:0007669"/>
    <property type="project" value="UniProtKB-KW"/>
</dbReference>
<dbReference type="HOGENOM" id="CLU_606637_0_0_0"/>
<feature type="domain" description="ATP-cone" evidence="5">
    <location>
        <begin position="135"/>
        <end position="220"/>
    </location>
</feature>
<dbReference type="PaxDb" id="243230-DR_1514"/>
<dbReference type="PROSITE" id="PS51161">
    <property type="entry name" value="ATP_CONE"/>
    <property type="match status" value="2"/>
</dbReference>
<keyword evidence="1 3" id="KW-0547">Nucleotide-binding</keyword>
<dbReference type="EMBL" id="AE000513">
    <property type="protein sequence ID" value="AAF11081.1"/>
    <property type="molecule type" value="Genomic_DNA"/>
</dbReference>
<dbReference type="STRING" id="243230.DR_1514"/>
<evidence type="ECO:0000256" key="3">
    <source>
        <dbReference type="PROSITE-ProRule" id="PRU00492"/>
    </source>
</evidence>
<keyword evidence="7" id="KW-1185">Reference proteome</keyword>
<dbReference type="PIR" id="G75386">
    <property type="entry name" value="G75386"/>
</dbReference>
<dbReference type="NCBIfam" id="NF008994">
    <property type="entry name" value="PRK12337.1"/>
    <property type="match status" value="1"/>
</dbReference>
<sequence>MPSVRPRPRLHSAGNTALSGPQRLDSGPRFTAAFFHPRVSSLFSGVFMPAPILRIGTPQHAMPFSRGLVAESLMNAGATTAQASALSRRIEQELRAGRRTLFSPLELQRLMAEAAQDTLGEEVAGQVIRQTPAFVDIMVRAKRGDLPFSRGVLARTLEDAGLSGREAYSVASAVDLELRQRGLQEIGVRELDQIAEHTLAKIYGEHLRLTYRYLQQNRGKLGVISEEDGMPAPFSKGLLVQSLLAAGVAPDVARKVARVTQRDLRGSDDRLVRRAQIREKVEALLRDEVGPDVSARYRLLRVIRTPPRPLIVLLGGVSGTGKSLLAAEIAYRLGISRVASTDSIREVMRAMVSPALLPTLHASTFNAWEALVPPGQTRPAHPTREELLAGFRDQVQQVSVGLSAVVRRSIQEGTSLVLEGVHLVPGYIEPAAFQGALLVPMLVGLPDEEEHRRHFESRDTETAASRPLHRYMRYFEEIRTMQDELKRLARQYDVPMLDSETLDESADRAVELVLRQVMVALTPEEREAALGEEMAAQLLS</sequence>